<protein>
    <submittedName>
        <fullName evidence="1">Uncharacterized protein</fullName>
    </submittedName>
</protein>
<gene>
    <name evidence="1" type="ORF">RHMOL_Rhmol11G0065700</name>
</gene>
<proteinExistence type="predicted"/>
<evidence type="ECO:0000313" key="2">
    <source>
        <dbReference type="Proteomes" id="UP001062846"/>
    </source>
</evidence>
<name>A0ACC0LPH1_RHOML</name>
<organism evidence="1 2">
    <name type="scientific">Rhododendron molle</name>
    <name type="common">Chinese azalea</name>
    <name type="synonym">Azalea mollis</name>
    <dbReference type="NCBI Taxonomy" id="49168"/>
    <lineage>
        <taxon>Eukaryota</taxon>
        <taxon>Viridiplantae</taxon>
        <taxon>Streptophyta</taxon>
        <taxon>Embryophyta</taxon>
        <taxon>Tracheophyta</taxon>
        <taxon>Spermatophyta</taxon>
        <taxon>Magnoliopsida</taxon>
        <taxon>eudicotyledons</taxon>
        <taxon>Gunneridae</taxon>
        <taxon>Pentapetalae</taxon>
        <taxon>asterids</taxon>
        <taxon>Ericales</taxon>
        <taxon>Ericaceae</taxon>
        <taxon>Ericoideae</taxon>
        <taxon>Rhodoreae</taxon>
        <taxon>Rhododendron</taxon>
    </lineage>
</organism>
<dbReference type="EMBL" id="CM046398">
    <property type="protein sequence ID" value="KAI8530520.1"/>
    <property type="molecule type" value="Genomic_DNA"/>
</dbReference>
<evidence type="ECO:0000313" key="1">
    <source>
        <dbReference type="EMBL" id="KAI8530520.1"/>
    </source>
</evidence>
<keyword evidence="2" id="KW-1185">Reference proteome</keyword>
<comment type="caution">
    <text evidence="1">The sequence shown here is derived from an EMBL/GenBank/DDBJ whole genome shotgun (WGS) entry which is preliminary data.</text>
</comment>
<accession>A0ACC0LPH1</accession>
<dbReference type="Proteomes" id="UP001062846">
    <property type="component" value="Chromosome 11"/>
</dbReference>
<reference evidence="1" key="1">
    <citation type="submission" date="2022-02" db="EMBL/GenBank/DDBJ databases">
        <title>Plant Genome Project.</title>
        <authorList>
            <person name="Zhang R.-G."/>
        </authorList>
    </citation>
    <scope>NUCLEOTIDE SEQUENCE</scope>
    <source>
        <strain evidence="1">AT1</strain>
    </source>
</reference>
<sequence>MESRKPLYRIMELITILERTTQLAKNWHEQLPLALWGYRKSIRTPTGATPYSLAYGMEVVLPIELEVPSLRVMAECRIDEAEWFSWRFEKLMLFDERRLQALYHI</sequence>